<dbReference type="Pfam" id="PF02037">
    <property type="entry name" value="SAP"/>
    <property type="match status" value="1"/>
</dbReference>
<comment type="caution">
    <text evidence="3">The sequence shown here is derived from an EMBL/GenBank/DDBJ whole genome shotgun (WGS) entry which is preliminary data.</text>
</comment>
<dbReference type="AlphaFoldDB" id="A0AAE0FLH0"/>
<keyword evidence="4" id="KW-1185">Reference proteome</keyword>
<dbReference type="Proteomes" id="UP001190700">
    <property type="component" value="Unassembled WGS sequence"/>
</dbReference>
<reference evidence="3 4" key="1">
    <citation type="journal article" date="2015" name="Genome Biol. Evol.">
        <title>Comparative Genomics of a Bacterivorous Green Alga Reveals Evolutionary Causalities and Consequences of Phago-Mixotrophic Mode of Nutrition.</title>
        <authorList>
            <person name="Burns J.A."/>
            <person name="Paasch A."/>
            <person name="Narechania A."/>
            <person name="Kim E."/>
        </authorList>
    </citation>
    <scope>NUCLEOTIDE SEQUENCE [LARGE SCALE GENOMIC DNA]</scope>
    <source>
        <strain evidence="3 4">PLY_AMNH</strain>
    </source>
</reference>
<gene>
    <name evidence="3" type="ORF">CYMTET_29212</name>
</gene>
<accession>A0AAE0FLH0</accession>
<feature type="domain" description="SAP" evidence="2">
    <location>
        <begin position="28"/>
        <end position="62"/>
    </location>
</feature>
<protein>
    <recommendedName>
        <fullName evidence="2">SAP domain-containing protein</fullName>
    </recommendedName>
</protein>
<feature type="compositionally biased region" description="Basic and acidic residues" evidence="1">
    <location>
        <begin position="323"/>
        <end position="343"/>
    </location>
</feature>
<evidence type="ECO:0000313" key="4">
    <source>
        <dbReference type="Proteomes" id="UP001190700"/>
    </source>
</evidence>
<dbReference type="PANTHER" id="PTHR47031:SF3">
    <property type="entry name" value="SAP DOMAIN-CONTAINING PROTEIN"/>
    <property type="match status" value="1"/>
</dbReference>
<evidence type="ECO:0000256" key="1">
    <source>
        <dbReference type="SAM" id="MobiDB-lite"/>
    </source>
</evidence>
<dbReference type="PANTHER" id="PTHR47031">
    <property type="entry name" value="SAP DNA-BINDING DOMAIN-CONTAINING PROTEIN"/>
    <property type="match status" value="1"/>
</dbReference>
<feature type="region of interest" description="Disordered" evidence="1">
    <location>
        <begin position="214"/>
        <end position="343"/>
    </location>
</feature>
<dbReference type="EMBL" id="LGRX02016570">
    <property type="protein sequence ID" value="KAK3261909.1"/>
    <property type="molecule type" value="Genomic_DNA"/>
</dbReference>
<evidence type="ECO:0000313" key="3">
    <source>
        <dbReference type="EMBL" id="KAK3261909.1"/>
    </source>
</evidence>
<dbReference type="InterPro" id="IPR003034">
    <property type="entry name" value="SAP_dom"/>
</dbReference>
<proteinExistence type="predicted"/>
<evidence type="ECO:0000259" key="2">
    <source>
        <dbReference type="PROSITE" id="PS50800"/>
    </source>
</evidence>
<dbReference type="PROSITE" id="PS50800">
    <property type="entry name" value="SAP"/>
    <property type="match status" value="1"/>
</dbReference>
<dbReference type="SUPFAM" id="SSF68906">
    <property type="entry name" value="SAP domain"/>
    <property type="match status" value="1"/>
</dbReference>
<sequence>MADAESAPELVQTTGYDAQVQKPHAHVNKKMRVTELRQELLNRGLDTTGKKGDLISRLEEAMASEPASSTDVAEGAAGPVTSAATDIQTNTGSTDAHKTRSLNQQHLMTNYMVPPASDTPSEGTVTQKMHEPPAEAVDADVPINDVSTKTSAPEAKTKFAEAGEVNAAEQAHLGCPDEFAPAEDKEPGKMDDDEDLAASKVQLDDVATVVKTVEENNDSAMVPEHETAGTVQPARISPSKLHNEEVCENSQAQEELQGEACATETQQTTSGDIRASEPHNQPSLVDETAVEWSEQMVATEAAGGNSENPAPEETAADPVEAEGVPKGDNDSDVDHIPEETSAE</sequence>
<dbReference type="Gene3D" id="1.10.720.30">
    <property type="entry name" value="SAP domain"/>
    <property type="match status" value="1"/>
</dbReference>
<name>A0AAE0FLH0_9CHLO</name>
<organism evidence="3 4">
    <name type="scientific">Cymbomonas tetramitiformis</name>
    <dbReference type="NCBI Taxonomy" id="36881"/>
    <lineage>
        <taxon>Eukaryota</taxon>
        <taxon>Viridiplantae</taxon>
        <taxon>Chlorophyta</taxon>
        <taxon>Pyramimonadophyceae</taxon>
        <taxon>Pyramimonadales</taxon>
        <taxon>Pyramimonadaceae</taxon>
        <taxon>Cymbomonas</taxon>
    </lineage>
</organism>
<dbReference type="SMART" id="SM00513">
    <property type="entry name" value="SAP"/>
    <property type="match status" value="1"/>
</dbReference>
<dbReference type="InterPro" id="IPR036361">
    <property type="entry name" value="SAP_dom_sf"/>
</dbReference>